<evidence type="ECO:0000313" key="3">
    <source>
        <dbReference type="EMBL" id="AGB48356.1"/>
    </source>
</evidence>
<dbReference type="NCBIfam" id="TIGR02537">
    <property type="entry name" value="arch_flag_Nterm"/>
    <property type="match status" value="1"/>
</dbReference>
<keyword evidence="4" id="KW-1185">Reference proteome</keyword>
<evidence type="ECO:0000259" key="2">
    <source>
        <dbReference type="Pfam" id="PF07790"/>
    </source>
</evidence>
<dbReference type="InterPro" id="IPR012859">
    <property type="entry name" value="Pilin_N_archaeal"/>
</dbReference>
<proteinExistence type="predicted"/>
<dbReference type="HOGENOM" id="CLU_105711_0_0_2"/>
<organism evidence="3 4">
    <name type="scientific">Methanomethylovorans hollandica (strain DSM 15978 / NBRC 107637 / DMS1)</name>
    <dbReference type="NCBI Taxonomy" id="867904"/>
    <lineage>
        <taxon>Archaea</taxon>
        <taxon>Methanobacteriati</taxon>
        <taxon>Methanobacteriota</taxon>
        <taxon>Stenosarchaea group</taxon>
        <taxon>Methanomicrobia</taxon>
        <taxon>Methanosarcinales</taxon>
        <taxon>Methanosarcinaceae</taxon>
        <taxon>Methanomethylovorans</taxon>
    </lineage>
</organism>
<dbReference type="OrthoDB" id="142067at2157"/>
<dbReference type="Proteomes" id="UP000010866">
    <property type="component" value="Chromosome"/>
</dbReference>
<keyword evidence="1" id="KW-0472">Membrane</keyword>
<reference evidence="4" key="1">
    <citation type="submission" date="2012-02" db="EMBL/GenBank/DDBJ databases">
        <title>Complete sequence of chromosome of Methanomethylovorans hollandica DSM 15978.</title>
        <authorList>
            <person name="Lucas S."/>
            <person name="Copeland A."/>
            <person name="Lapidus A."/>
            <person name="Glavina del Rio T."/>
            <person name="Dalin E."/>
            <person name="Tice H."/>
            <person name="Bruce D."/>
            <person name="Goodwin L."/>
            <person name="Pitluck S."/>
            <person name="Peters L."/>
            <person name="Mikhailova N."/>
            <person name="Held B."/>
            <person name="Kyrpides N."/>
            <person name="Mavromatis K."/>
            <person name="Ivanova N."/>
            <person name="Brettin T."/>
            <person name="Detter J.C."/>
            <person name="Han C."/>
            <person name="Larimer F."/>
            <person name="Land M."/>
            <person name="Hauser L."/>
            <person name="Markowitz V."/>
            <person name="Cheng J.-F."/>
            <person name="Hugenholtz P."/>
            <person name="Woyke T."/>
            <person name="Wu D."/>
            <person name="Spring S."/>
            <person name="Schroeder M."/>
            <person name="Brambilla E."/>
            <person name="Klenk H.-P."/>
            <person name="Eisen J.A."/>
        </authorList>
    </citation>
    <scope>NUCLEOTIDE SEQUENCE [LARGE SCALE GENOMIC DNA]</scope>
    <source>
        <strain evidence="4">DSM 15978 / NBRC 107637 / DMS1</strain>
    </source>
</reference>
<keyword evidence="1" id="KW-1133">Transmembrane helix</keyword>
<dbReference type="PANTHER" id="PTHR38138">
    <property type="entry name" value="VNG6441H"/>
    <property type="match status" value="1"/>
</dbReference>
<protein>
    <submittedName>
        <fullName evidence="3">Archaeal flagellin-like protein</fullName>
    </submittedName>
</protein>
<dbReference type="Pfam" id="PF07790">
    <property type="entry name" value="Pilin_N"/>
    <property type="match status" value="1"/>
</dbReference>
<evidence type="ECO:0000313" key="4">
    <source>
        <dbReference type="Proteomes" id="UP000010866"/>
    </source>
</evidence>
<keyword evidence="3" id="KW-0969">Cilium</keyword>
<gene>
    <name evidence="3" type="ordered locus">Metho_0059</name>
</gene>
<feature type="transmembrane region" description="Helical" evidence="1">
    <location>
        <begin position="20"/>
        <end position="45"/>
    </location>
</feature>
<feature type="domain" description="Archaeal Type IV pilin N-terminal" evidence="2">
    <location>
        <begin position="18"/>
        <end position="101"/>
    </location>
</feature>
<dbReference type="InterPro" id="IPR013373">
    <property type="entry name" value="Flagellin/pilin_N_arc"/>
</dbReference>
<keyword evidence="3" id="KW-0966">Cell projection</keyword>
<evidence type="ECO:0000256" key="1">
    <source>
        <dbReference type="SAM" id="Phobius"/>
    </source>
</evidence>
<dbReference type="EMBL" id="CP003362">
    <property type="protein sequence ID" value="AGB48356.1"/>
    <property type="molecule type" value="Genomic_DNA"/>
</dbReference>
<dbReference type="GeneID" id="14407839"/>
<dbReference type="KEGG" id="mhz:Metho_0059"/>
<name>L0KTC3_METHD</name>
<sequence>MGQKRPFPYFMQVRCTDQGISPVVGTLLMLAITMLLIGITAVSLADLPNPLKKGLTADVELELIEGGVPNEIRYKENVITLAHKGGDPLPLENIKIVIVGQGSSYTGVVAHGGRIINGDVQVTYIDLCPAGKETHYAKRNSCIEDGYWSAGEVIVLNGDDGLGHNSTVSVQVGSITNTSNNFGLKKGTEIILKIIESPSNRLISSFNTNVMAAKKS</sequence>
<keyword evidence="1" id="KW-0812">Transmembrane</keyword>
<dbReference type="AlphaFoldDB" id="L0KTC3"/>
<dbReference type="PANTHER" id="PTHR38138:SF1">
    <property type="entry name" value="ARCHAEAL TYPE IV PILIN N-TERMINAL DOMAIN-CONTAINING PROTEIN"/>
    <property type="match status" value="1"/>
</dbReference>
<dbReference type="RefSeq" id="WP_015323525.1">
    <property type="nucleotide sequence ID" value="NC_019977.1"/>
</dbReference>
<dbReference type="STRING" id="867904.Metho_0059"/>
<keyword evidence="3" id="KW-0282">Flagellum</keyword>
<accession>L0KTC3</accession>